<dbReference type="eggNOG" id="COG2220">
    <property type="taxonomic scope" value="Bacteria"/>
</dbReference>
<dbReference type="EMBL" id="JQBZ01000003">
    <property type="protein sequence ID" value="KRN90344.1"/>
    <property type="molecule type" value="Genomic_DNA"/>
</dbReference>
<dbReference type="InterPro" id="IPR050114">
    <property type="entry name" value="UPF0173_UPF0282_UlaG_hydrolase"/>
</dbReference>
<dbReference type="PANTHER" id="PTHR43546:SF9">
    <property type="entry name" value="L-ASCORBATE-6-PHOSPHATE LACTONASE ULAG-RELATED"/>
    <property type="match status" value="1"/>
</dbReference>
<evidence type="ECO:0000256" key="1">
    <source>
        <dbReference type="ARBA" id="ARBA00022801"/>
    </source>
</evidence>
<dbReference type="InterPro" id="IPR001279">
    <property type="entry name" value="Metallo-B-lactamas"/>
</dbReference>
<keyword evidence="1" id="KW-0378">Hydrolase</keyword>
<dbReference type="Pfam" id="PF12706">
    <property type="entry name" value="Lactamase_B_2"/>
    <property type="match status" value="1"/>
</dbReference>
<dbReference type="AlphaFoldDB" id="A0A0R2KLW6"/>
<feature type="domain" description="Metallo-beta-lactamase" evidence="2">
    <location>
        <begin position="101"/>
        <end position="291"/>
    </location>
</feature>
<dbReference type="PANTHER" id="PTHR43546">
    <property type="entry name" value="UPF0173 METAL-DEPENDENT HYDROLASE MJ1163-RELATED"/>
    <property type="match status" value="1"/>
</dbReference>
<dbReference type="STRING" id="1122146.IV53_GL000259"/>
<accession>A0A0R2KLW6</accession>
<organism evidence="3 4">
    <name type="scientific">Ligilactobacillus ceti DSM 22408</name>
    <dbReference type="NCBI Taxonomy" id="1122146"/>
    <lineage>
        <taxon>Bacteria</taxon>
        <taxon>Bacillati</taxon>
        <taxon>Bacillota</taxon>
        <taxon>Bacilli</taxon>
        <taxon>Lactobacillales</taxon>
        <taxon>Lactobacillaceae</taxon>
        <taxon>Ligilactobacillus</taxon>
    </lineage>
</organism>
<protein>
    <submittedName>
        <fullName evidence="3">L-ascorbate 6-phosphate lactonase</fullName>
    </submittedName>
</protein>
<name>A0A0R2KLW6_9LACO</name>
<evidence type="ECO:0000259" key="2">
    <source>
        <dbReference type="Pfam" id="PF12706"/>
    </source>
</evidence>
<dbReference type="GO" id="GO:0016787">
    <property type="term" value="F:hydrolase activity"/>
    <property type="evidence" value="ECO:0007669"/>
    <property type="project" value="UniProtKB-KW"/>
</dbReference>
<proteinExistence type="predicted"/>
<sequence>MEEFFMVKKPTTLNEVSREKWILSTFPEWGTYLNEEIAAEKVAKGTFAMWWLGCTGIWLKTHEDTNILCDLWSGTGKQSHGDGTMRQGHQMMRMSGVEAMQPNLRNKPFVIDPFAIKDVDALCVTHIHSDHLDIVTAAAVNNNCPKAKFIGPKEVVETWRKWGVPEEKLITVKPGDEVQVGAVTVKAMQAFDRTALVTEDDLDTTLKGKMPKDMDVMAVNYLFETSGGNLYHAADSHYSNLFAKQGNENQIDVALGAYGENPRGITDKVTSVDILRMAESLNTKVIIPVHYDIWTNFMADPKEITELWKMKKDRLQYEFKPFIWEVGGKFTYPNDKDRMEFMFDRGFHDAFKNDNDTPFPSFL</sequence>
<dbReference type="SUPFAM" id="SSF56281">
    <property type="entry name" value="Metallo-hydrolase/oxidoreductase"/>
    <property type="match status" value="1"/>
</dbReference>
<dbReference type="InterPro" id="IPR036866">
    <property type="entry name" value="RibonucZ/Hydroxyglut_hydro"/>
</dbReference>
<gene>
    <name evidence="3" type="ORF">IV53_GL000259</name>
</gene>
<evidence type="ECO:0000313" key="3">
    <source>
        <dbReference type="EMBL" id="KRN90344.1"/>
    </source>
</evidence>
<reference evidence="3 4" key="1">
    <citation type="journal article" date="2015" name="Genome Announc.">
        <title>Expanding the biotechnology potential of lactobacilli through comparative genomics of 213 strains and associated genera.</title>
        <authorList>
            <person name="Sun Z."/>
            <person name="Harris H.M."/>
            <person name="McCann A."/>
            <person name="Guo C."/>
            <person name="Argimon S."/>
            <person name="Zhang W."/>
            <person name="Yang X."/>
            <person name="Jeffery I.B."/>
            <person name="Cooney J.C."/>
            <person name="Kagawa T.F."/>
            <person name="Liu W."/>
            <person name="Song Y."/>
            <person name="Salvetti E."/>
            <person name="Wrobel A."/>
            <person name="Rasinkangas P."/>
            <person name="Parkhill J."/>
            <person name="Rea M.C."/>
            <person name="O'Sullivan O."/>
            <person name="Ritari J."/>
            <person name="Douillard F.P."/>
            <person name="Paul Ross R."/>
            <person name="Yang R."/>
            <person name="Briner A.E."/>
            <person name="Felis G.E."/>
            <person name="de Vos W.M."/>
            <person name="Barrangou R."/>
            <person name="Klaenhammer T.R."/>
            <person name="Caufield P.W."/>
            <person name="Cui Y."/>
            <person name="Zhang H."/>
            <person name="O'Toole P.W."/>
        </authorList>
    </citation>
    <scope>NUCLEOTIDE SEQUENCE [LARGE SCALE GENOMIC DNA]</scope>
    <source>
        <strain evidence="3 4">DSM 22408</strain>
    </source>
</reference>
<dbReference type="Gene3D" id="3.60.15.10">
    <property type="entry name" value="Ribonuclease Z/Hydroxyacylglutathione hydrolase-like"/>
    <property type="match status" value="1"/>
</dbReference>
<evidence type="ECO:0000313" key="4">
    <source>
        <dbReference type="Proteomes" id="UP000051500"/>
    </source>
</evidence>
<dbReference type="PATRIC" id="fig|1122146.4.peg.265"/>
<dbReference type="Proteomes" id="UP000051500">
    <property type="component" value="Unassembled WGS sequence"/>
</dbReference>
<comment type="caution">
    <text evidence="3">The sequence shown here is derived from an EMBL/GenBank/DDBJ whole genome shotgun (WGS) entry which is preliminary data.</text>
</comment>
<keyword evidence="4" id="KW-1185">Reference proteome</keyword>
<dbReference type="NCBIfam" id="NF008688">
    <property type="entry name" value="PRK11709.1"/>
    <property type="match status" value="1"/>
</dbReference>